<gene>
    <name evidence="2" type="ORF">MNAN1_002299</name>
</gene>
<proteinExistence type="predicted"/>
<evidence type="ECO:0000313" key="3">
    <source>
        <dbReference type="Proteomes" id="UP001213623"/>
    </source>
</evidence>
<dbReference type="AlphaFoldDB" id="A0AAF0EMU5"/>
<dbReference type="Proteomes" id="UP001213623">
    <property type="component" value="Chromosome 4"/>
</dbReference>
<protein>
    <recommendedName>
        <fullName evidence="1">PCI domain-containing protein</fullName>
    </recommendedName>
</protein>
<evidence type="ECO:0000259" key="1">
    <source>
        <dbReference type="PROSITE" id="PS50250"/>
    </source>
</evidence>
<dbReference type="Pfam" id="PF01399">
    <property type="entry name" value="PCI"/>
    <property type="match status" value="1"/>
</dbReference>
<organism evidence="2 3">
    <name type="scientific">Malassezia nana</name>
    <dbReference type="NCBI Taxonomy" id="180528"/>
    <lineage>
        <taxon>Eukaryota</taxon>
        <taxon>Fungi</taxon>
        <taxon>Dikarya</taxon>
        <taxon>Basidiomycota</taxon>
        <taxon>Ustilaginomycotina</taxon>
        <taxon>Malasseziomycetes</taxon>
        <taxon>Malasseziales</taxon>
        <taxon>Malasseziaceae</taxon>
        <taxon>Malassezia</taxon>
    </lineage>
</organism>
<dbReference type="Gene3D" id="1.25.40.570">
    <property type="match status" value="1"/>
</dbReference>
<accession>A0AAF0EMU5</accession>
<reference evidence="2" key="1">
    <citation type="submission" date="2023-03" db="EMBL/GenBank/DDBJ databases">
        <title>Mating type loci evolution in Malassezia.</title>
        <authorList>
            <person name="Coelho M.A."/>
        </authorList>
    </citation>
    <scope>NUCLEOTIDE SEQUENCE</scope>
    <source>
        <strain evidence="2">CBS 9557</strain>
    </source>
</reference>
<sequence>MMEDALEDEEVCEYSLIQDYDFEYEDEEDEDADVVMENKYYNAKEIKGAHPQKAISEFQDIINEDVSKTEWGFKSLKQQTKIYFVSDQPEQALETYKRMFEYMKSFISQNYAEKSINSILDYATASSAVSPDHLQSFYDAPRELAPTSLYNGMKIKLKLKLARNYDAGNTYEAALGIENAIPHPCTIAIIREYGGKMHMSESTIILFTTGNWPAAQIDFFQAFNNYDEAGSSQRVVILKYLVLTHILMGSGINPFDSQETKPYKDDAEMAPLVALLDACESHDIQKAESILKKYRGTLVQDDLIRVHLADVLHELRVQFIQEYVKSYRTVRFDRLAQVRTSV</sequence>
<dbReference type="SMART" id="SM00753">
    <property type="entry name" value="PAM"/>
    <property type="match status" value="1"/>
</dbReference>
<dbReference type="InterPro" id="IPR000717">
    <property type="entry name" value="PCI_dom"/>
</dbReference>
<feature type="domain" description="PCI" evidence="1">
    <location>
        <begin position="208"/>
        <end position="342"/>
    </location>
</feature>
<keyword evidence="3" id="KW-1185">Reference proteome</keyword>
<name>A0AAF0EMU5_9BASI</name>
<dbReference type="InterPro" id="IPR050871">
    <property type="entry name" value="26S_Proteasome/COP9_Components"/>
</dbReference>
<dbReference type="PROSITE" id="PS50250">
    <property type="entry name" value="PCI"/>
    <property type="match status" value="1"/>
</dbReference>
<dbReference type="PANTHER" id="PTHR10678">
    <property type="entry name" value="26S PROTEASOME NON-ATPASE REGULATORY SUBUNIT 11/COP9 SIGNALOSOME COMPLEX SUBUNIT 2"/>
    <property type="match status" value="1"/>
</dbReference>
<dbReference type="EMBL" id="CP119895">
    <property type="protein sequence ID" value="WFD27303.1"/>
    <property type="molecule type" value="Genomic_DNA"/>
</dbReference>
<evidence type="ECO:0000313" key="2">
    <source>
        <dbReference type="EMBL" id="WFD27303.1"/>
    </source>
</evidence>